<dbReference type="InterPro" id="IPR001451">
    <property type="entry name" value="Hexapep"/>
</dbReference>
<dbReference type="FunFam" id="2.160.10.10:FF:000008">
    <property type="entry name" value="Maltose O-acetyltransferase"/>
    <property type="match status" value="1"/>
</dbReference>
<organism evidence="5 6">
    <name type="scientific">Christensenella hongkongensis</name>
    <dbReference type="NCBI Taxonomy" id="270498"/>
    <lineage>
        <taxon>Bacteria</taxon>
        <taxon>Bacillati</taxon>
        <taxon>Bacillota</taxon>
        <taxon>Clostridia</taxon>
        <taxon>Christensenellales</taxon>
        <taxon>Christensenellaceae</taxon>
        <taxon>Christensenella</taxon>
    </lineage>
</organism>
<dbReference type="Proteomes" id="UP000034076">
    <property type="component" value="Unassembled WGS sequence"/>
</dbReference>
<feature type="domain" description="Maltose/galactoside acetyltransferase" evidence="4">
    <location>
        <begin position="4"/>
        <end position="58"/>
    </location>
</feature>
<dbReference type="PROSITE" id="PS00101">
    <property type="entry name" value="HEXAPEP_TRANSFERASES"/>
    <property type="match status" value="1"/>
</dbReference>
<dbReference type="SUPFAM" id="SSF51161">
    <property type="entry name" value="Trimeric LpxA-like enzymes"/>
    <property type="match status" value="1"/>
</dbReference>
<keyword evidence="5" id="KW-0012">Acyltransferase</keyword>
<evidence type="ECO:0000256" key="3">
    <source>
        <dbReference type="ARBA" id="ARBA00022737"/>
    </source>
</evidence>
<keyword evidence="3" id="KW-0677">Repeat</keyword>
<dbReference type="PANTHER" id="PTHR23416:SF23">
    <property type="entry name" value="ACETYLTRANSFERASE C18B11.09C-RELATED"/>
    <property type="match status" value="1"/>
</dbReference>
<dbReference type="InterPro" id="IPR018357">
    <property type="entry name" value="Hexapep_transf_CS"/>
</dbReference>
<dbReference type="AlphaFoldDB" id="A0A0M2NL89"/>
<evidence type="ECO:0000256" key="1">
    <source>
        <dbReference type="ARBA" id="ARBA00007274"/>
    </source>
</evidence>
<dbReference type="Pfam" id="PF00132">
    <property type="entry name" value="Hexapep"/>
    <property type="match status" value="1"/>
</dbReference>
<protein>
    <submittedName>
        <fullName evidence="5">Maltose O-acetyltransferase</fullName>
        <ecNumber evidence="5">2.3.1.79</ecNumber>
    </submittedName>
</protein>
<dbReference type="EMBL" id="LAYJ01000088">
    <property type="protein sequence ID" value="KKI51202.1"/>
    <property type="molecule type" value="Genomic_DNA"/>
</dbReference>
<dbReference type="InterPro" id="IPR011004">
    <property type="entry name" value="Trimer_LpxA-like_sf"/>
</dbReference>
<dbReference type="InterPro" id="IPR051159">
    <property type="entry name" value="Hexapeptide_acetyltransf"/>
</dbReference>
<evidence type="ECO:0000256" key="2">
    <source>
        <dbReference type="ARBA" id="ARBA00022679"/>
    </source>
</evidence>
<dbReference type="EC" id="2.3.1.79" evidence="5"/>
<reference evidence="5 6" key="1">
    <citation type="submission" date="2015-04" db="EMBL/GenBank/DDBJ databases">
        <title>Draft genome sequence of bacteremic isolate Catabacter hongkongensis type strain HKU16T.</title>
        <authorList>
            <person name="Lau S.K."/>
            <person name="Teng J.L."/>
            <person name="Huang Y."/>
            <person name="Curreem S.O."/>
            <person name="Tsui S.K."/>
            <person name="Woo P.C."/>
        </authorList>
    </citation>
    <scope>NUCLEOTIDE SEQUENCE [LARGE SCALE GENOMIC DNA]</scope>
    <source>
        <strain evidence="5 6">HKU16</strain>
    </source>
</reference>
<keyword evidence="6" id="KW-1185">Reference proteome</keyword>
<dbReference type="PANTHER" id="PTHR23416">
    <property type="entry name" value="SIALIC ACID SYNTHASE-RELATED"/>
    <property type="match status" value="1"/>
</dbReference>
<comment type="caution">
    <text evidence="5">The sequence shown here is derived from an EMBL/GenBank/DDBJ whole genome shotgun (WGS) entry which is preliminary data.</text>
</comment>
<name>A0A0M2NL89_9FIRM</name>
<evidence type="ECO:0000259" key="4">
    <source>
        <dbReference type="SMART" id="SM01266"/>
    </source>
</evidence>
<dbReference type="CDD" id="cd03357">
    <property type="entry name" value="LbH_MAT_GAT"/>
    <property type="match status" value="1"/>
</dbReference>
<proteinExistence type="inferred from homology"/>
<comment type="similarity">
    <text evidence="1">Belongs to the transferase hexapeptide repeat family.</text>
</comment>
<keyword evidence="2 5" id="KW-0808">Transferase</keyword>
<sequence length="183" mass="20213">MTEKEKMLRGELYLACDPQLSSEHRRSLKLCREYNDTDPTDDQELDRIIRELVHVDGDRVVVKQPIRFDYGCNTYFGNNVYINYGVQILDVCEVRIGNDVLIAPNVQILAACHPLDPEERRSGKEFGKPITIGDNAWIGGGVIICPGVKIGENAVIGAGSVVTKDIPANCVAAGNPCKIMKKI</sequence>
<dbReference type="GO" id="GO:0008925">
    <property type="term" value="F:maltose O-acetyltransferase activity"/>
    <property type="evidence" value="ECO:0007669"/>
    <property type="project" value="UniProtKB-EC"/>
</dbReference>
<dbReference type="Gene3D" id="2.160.10.10">
    <property type="entry name" value="Hexapeptide repeat proteins"/>
    <property type="match status" value="1"/>
</dbReference>
<dbReference type="SMART" id="SM01266">
    <property type="entry name" value="Mac"/>
    <property type="match status" value="1"/>
</dbReference>
<dbReference type="Pfam" id="PF12464">
    <property type="entry name" value="Mac"/>
    <property type="match status" value="1"/>
</dbReference>
<dbReference type="InterPro" id="IPR024688">
    <property type="entry name" value="Mac_dom"/>
</dbReference>
<gene>
    <name evidence="5" type="ORF">CHK_1589</name>
</gene>
<accession>A0A0M2NL89</accession>
<evidence type="ECO:0000313" key="5">
    <source>
        <dbReference type="EMBL" id="KKI51202.1"/>
    </source>
</evidence>
<evidence type="ECO:0000313" key="6">
    <source>
        <dbReference type="Proteomes" id="UP000034076"/>
    </source>
</evidence>
<dbReference type="STRING" id="270498.CHK_1589"/>